<evidence type="ECO:0000256" key="1">
    <source>
        <dbReference type="ARBA" id="ARBA00005662"/>
    </source>
</evidence>
<comment type="similarity">
    <text evidence="1">Belongs to the CapA family.</text>
</comment>
<dbReference type="EMBL" id="BJON01000029">
    <property type="protein sequence ID" value="GED72368.1"/>
    <property type="molecule type" value="Genomic_DNA"/>
</dbReference>
<name>A0ABQ0TWR9_9BACL</name>
<dbReference type="PANTHER" id="PTHR33393:SF12">
    <property type="entry name" value="CAPSULE BIOSYNTHESIS PROTEIN CAPA"/>
    <property type="match status" value="1"/>
</dbReference>
<keyword evidence="4" id="KW-1185">Reference proteome</keyword>
<gene>
    <name evidence="3" type="ORF">BRE01_60700</name>
</gene>
<feature type="domain" description="Capsule synthesis protein CapA" evidence="2">
    <location>
        <begin position="9"/>
        <end position="266"/>
    </location>
</feature>
<organism evidence="3 4">
    <name type="scientific">Brevibacillus reuszeri</name>
    <dbReference type="NCBI Taxonomy" id="54915"/>
    <lineage>
        <taxon>Bacteria</taxon>
        <taxon>Bacillati</taxon>
        <taxon>Bacillota</taxon>
        <taxon>Bacilli</taxon>
        <taxon>Bacillales</taxon>
        <taxon>Paenibacillaceae</taxon>
        <taxon>Brevibacillus</taxon>
    </lineage>
</organism>
<dbReference type="SUPFAM" id="SSF56300">
    <property type="entry name" value="Metallo-dependent phosphatases"/>
    <property type="match status" value="1"/>
</dbReference>
<proteinExistence type="inferred from homology"/>
<dbReference type="InterPro" id="IPR029052">
    <property type="entry name" value="Metallo-depent_PP-like"/>
</dbReference>
<dbReference type="Gene3D" id="3.60.21.10">
    <property type="match status" value="1"/>
</dbReference>
<sequence>MKLMKQKVTIAAVGDILMWREQIASAHIPGTNQYSFADMFSPVAPILQSADLTIGNLETTFTGNTQPYQIGSAREGYPRFNCPDSLAADLRKVGFDVLTTVNNHCLDGGVTGLYRTLDILDQHQLDHTGTYRNGQDASTYLIKEVNGIRIGLLAYTYGTNKQQIPPHSPWIVNLINQDKILRDIKQLRPVVDLLIVSLHFGLEFRYLPTKRQRLLAQSILDQGADVILGAHPHVLQPVVTPNIKIRNGQTRRTVVAYSLGNFTSERMLQFETSLCGAILRLTVEKDEREQTEITQISVVPTYSHRYISGGRVRYRVIPMRSALLSPDKFLTITQRKKLRTLFGHSRRTIGPRFI</sequence>
<evidence type="ECO:0000259" key="2">
    <source>
        <dbReference type="SMART" id="SM00854"/>
    </source>
</evidence>
<reference evidence="3 4" key="1">
    <citation type="submission" date="2019-06" db="EMBL/GenBank/DDBJ databases">
        <title>Whole genome shotgun sequence of Brevibacillus reuszeri NBRC 15719.</title>
        <authorList>
            <person name="Hosoyama A."/>
            <person name="Uohara A."/>
            <person name="Ohji S."/>
            <person name="Ichikawa N."/>
        </authorList>
    </citation>
    <scope>NUCLEOTIDE SEQUENCE [LARGE SCALE GENOMIC DNA]</scope>
    <source>
        <strain evidence="3 4">NBRC 15719</strain>
    </source>
</reference>
<dbReference type="PANTHER" id="PTHR33393">
    <property type="entry name" value="POLYGLUTAMINE SYNTHESIS ACCESSORY PROTEIN RV0574C-RELATED"/>
    <property type="match status" value="1"/>
</dbReference>
<accession>A0ABQ0TWR9</accession>
<protein>
    <submittedName>
        <fullName evidence="3">Capsule biosynthesis protein</fullName>
    </submittedName>
</protein>
<dbReference type="Proteomes" id="UP000319578">
    <property type="component" value="Unassembled WGS sequence"/>
</dbReference>
<comment type="caution">
    <text evidence="3">The sequence shown here is derived from an EMBL/GenBank/DDBJ whole genome shotgun (WGS) entry which is preliminary data.</text>
</comment>
<dbReference type="InterPro" id="IPR019079">
    <property type="entry name" value="Capsule_synth_CapA"/>
</dbReference>
<dbReference type="SMART" id="SM00854">
    <property type="entry name" value="PGA_cap"/>
    <property type="match status" value="1"/>
</dbReference>
<evidence type="ECO:0000313" key="3">
    <source>
        <dbReference type="EMBL" id="GED72368.1"/>
    </source>
</evidence>
<evidence type="ECO:0000313" key="4">
    <source>
        <dbReference type="Proteomes" id="UP000319578"/>
    </source>
</evidence>
<dbReference type="CDD" id="cd07381">
    <property type="entry name" value="MPP_CapA"/>
    <property type="match status" value="1"/>
</dbReference>
<dbReference type="InterPro" id="IPR052169">
    <property type="entry name" value="CW_Biosynth-Accessory"/>
</dbReference>
<dbReference type="Pfam" id="PF09587">
    <property type="entry name" value="PGA_cap"/>
    <property type="match status" value="1"/>
</dbReference>